<dbReference type="AlphaFoldDB" id="A0A4S8IS36"/>
<evidence type="ECO:0000256" key="2">
    <source>
        <dbReference type="ARBA" id="ARBA00006005"/>
    </source>
</evidence>
<dbReference type="SUPFAM" id="SSF75553">
    <property type="entry name" value="Smc hinge domain"/>
    <property type="match status" value="1"/>
</dbReference>
<dbReference type="PIRSF" id="PIRSF005719">
    <property type="entry name" value="SMC"/>
    <property type="match status" value="1"/>
</dbReference>
<keyword evidence="6" id="KW-0498">Mitosis</keyword>
<reference evidence="16 17" key="1">
    <citation type="journal article" date="2019" name="Nat. Plants">
        <title>Genome sequencing of Musa balbisiana reveals subgenome evolution and function divergence in polyploid bananas.</title>
        <authorList>
            <person name="Yao X."/>
        </authorList>
    </citation>
    <scope>NUCLEOTIDE SEQUENCE [LARGE SCALE GENOMIC DNA]</scope>
    <source>
        <strain evidence="17">cv. DH-PKW</strain>
        <tissue evidence="16">Leaves</tissue>
    </source>
</reference>
<evidence type="ECO:0000256" key="4">
    <source>
        <dbReference type="ARBA" id="ARBA00022618"/>
    </source>
</evidence>
<dbReference type="PANTHER" id="PTHR18937:SF172">
    <property type="entry name" value="STRUCTURAL MAINTENANCE OF CHROMOSOMES PROTEIN"/>
    <property type="match status" value="1"/>
</dbReference>
<keyword evidence="5" id="KW-0547">Nucleotide-binding</keyword>
<evidence type="ECO:0000256" key="7">
    <source>
        <dbReference type="ARBA" id="ARBA00022840"/>
    </source>
</evidence>
<evidence type="ECO:0000256" key="3">
    <source>
        <dbReference type="ARBA" id="ARBA00018693"/>
    </source>
</evidence>
<dbReference type="FunFam" id="1.20.1060.20:FF:000003">
    <property type="entry name" value="Structural maintenance of chromosomes 4"/>
    <property type="match status" value="1"/>
</dbReference>
<comment type="caution">
    <text evidence="16">The sequence shown here is derived from an EMBL/GenBank/DDBJ whole genome shotgun (WGS) entry which is preliminary data.</text>
</comment>
<dbReference type="InterPro" id="IPR036277">
    <property type="entry name" value="SMC_hinge_sf"/>
</dbReference>
<feature type="coiled-coil region" evidence="13">
    <location>
        <begin position="770"/>
        <end position="846"/>
    </location>
</feature>
<evidence type="ECO:0000256" key="14">
    <source>
        <dbReference type="SAM" id="MobiDB-lite"/>
    </source>
</evidence>
<dbReference type="FunFam" id="3.40.50.300:FF:000481">
    <property type="entry name" value="Structural maintenance of chromosomes 4"/>
    <property type="match status" value="1"/>
</dbReference>
<organism evidence="16 17">
    <name type="scientific">Musa balbisiana</name>
    <name type="common">Banana</name>
    <dbReference type="NCBI Taxonomy" id="52838"/>
    <lineage>
        <taxon>Eukaryota</taxon>
        <taxon>Viridiplantae</taxon>
        <taxon>Streptophyta</taxon>
        <taxon>Embryophyta</taxon>
        <taxon>Tracheophyta</taxon>
        <taxon>Spermatophyta</taxon>
        <taxon>Magnoliopsida</taxon>
        <taxon>Liliopsida</taxon>
        <taxon>Zingiberales</taxon>
        <taxon>Musaceae</taxon>
        <taxon>Musa</taxon>
    </lineage>
</organism>
<accession>A0A4S8IS36</accession>
<evidence type="ECO:0000256" key="10">
    <source>
        <dbReference type="ARBA" id="ARBA00023242"/>
    </source>
</evidence>
<dbReference type="Gene3D" id="3.30.70.1620">
    <property type="match status" value="1"/>
</dbReference>
<dbReference type="Proteomes" id="UP000317650">
    <property type="component" value="Chromosome 6"/>
</dbReference>
<dbReference type="STRING" id="52838.A0A4S8IS36"/>
<keyword evidence="10" id="KW-0539">Nucleus</keyword>
<dbReference type="Gene3D" id="1.20.1060.20">
    <property type="match status" value="1"/>
</dbReference>
<dbReference type="PANTHER" id="PTHR18937">
    <property type="entry name" value="STRUCTURAL MAINTENANCE OF CHROMOSOMES SMC FAMILY MEMBER"/>
    <property type="match status" value="1"/>
</dbReference>
<proteinExistence type="inferred from homology"/>
<dbReference type="GO" id="GO:0000796">
    <property type="term" value="C:condensin complex"/>
    <property type="evidence" value="ECO:0007669"/>
    <property type="project" value="TreeGrafter"/>
</dbReference>
<dbReference type="InterPro" id="IPR027417">
    <property type="entry name" value="P-loop_NTPase"/>
</dbReference>
<feature type="coiled-coil region" evidence="13">
    <location>
        <begin position="938"/>
        <end position="975"/>
    </location>
</feature>
<keyword evidence="8 13" id="KW-0175">Coiled coil</keyword>
<keyword evidence="17" id="KW-1185">Reference proteome</keyword>
<dbReference type="InterPro" id="IPR024704">
    <property type="entry name" value="SMC"/>
</dbReference>
<keyword evidence="9" id="KW-0226">DNA condensation</keyword>
<dbReference type="GO" id="GO:0051301">
    <property type="term" value="P:cell division"/>
    <property type="evidence" value="ECO:0007669"/>
    <property type="project" value="UniProtKB-KW"/>
</dbReference>
<feature type="coiled-coil region" evidence="13">
    <location>
        <begin position="340"/>
        <end position="412"/>
    </location>
</feature>
<evidence type="ECO:0000256" key="13">
    <source>
        <dbReference type="SAM" id="Coils"/>
    </source>
</evidence>
<comment type="similarity">
    <text evidence="2">Belongs to the SMC family. SMC4 subfamily.</text>
</comment>
<protein>
    <recommendedName>
        <fullName evidence="3">Structural maintenance of chromosomes protein 4</fullName>
    </recommendedName>
</protein>
<dbReference type="InterPro" id="IPR003395">
    <property type="entry name" value="RecF/RecN/SMC_N"/>
</dbReference>
<dbReference type="GO" id="GO:0007076">
    <property type="term" value="P:mitotic chromosome condensation"/>
    <property type="evidence" value="ECO:0007669"/>
    <property type="project" value="TreeGrafter"/>
</dbReference>
<keyword evidence="4" id="KW-0132">Cell division</keyword>
<evidence type="ECO:0000313" key="17">
    <source>
        <dbReference type="Proteomes" id="UP000317650"/>
    </source>
</evidence>
<evidence type="ECO:0000256" key="5">
    <source>
        <dbReference type="ARBA" id="ARBA00022741"/>
    </source>
</evidence>
<evidence type="ECO:0000256" key="1">
    <source>
        <dbReference type="ARBA" id="ARBA00004123"/>
    </source>
</evidence>
<dbReference type="GO" id="GO:0051321">
    <property type="term" value="P:meiotic cell cycle"/>
    <property type="evidence" value="ECO:0007669"/>
    <property type="project" value="UniProtKB-KW"/>
</dbReference>
<keyword evidence="11" id="KW-0469">Meiosis</keyword>
<dbReference type="GO" id="GO:0005524">
    <property type="term" value="F:ATP binding"/>
    <property type="evidence" value="ECO:0007669"/>
    <property type="project" value="UniProtKB-KW"/>
</dbReference>
<evidence type="ECO:0000256" key="8">
    <source>
        <dbReference type="ARBA" id="ARBA00023054"/>
    </source>
</evidence>
<dbReference type="Gene3D" id="3.40.50.300">
    <property type="entry name" value="P-loop containing nucleotide triphosphate hydrolases"/>
    <property type="match status" value="2"/>
</dbReference>
<dbReference type="InterPro" id="IPR010935">
    <property type="entry name" value="SMC_hinge"/>
</dbReference>
<evidence type="ECO:0000259" key="15">
    <source>
        <dbReference type="SMART" id="SM00968"/>
    </source>
</evidence>
<evidence type="ECO:0000256" key="11">
    <source>
        <dbReference type="ARBA" id="ARBA00023254"/>
    </source>
</evidence>
<sequence length="1122" mass="127637">MSPGMGSEEDDRGSPFSPSTSASRPRLVIKEMVLRNFKSYAGEQRIGPFHKSFSAVVGPNGSGKSNVIDAMLFVFGKRAKQDDGTYKAVEGSDFVISRVAFRDNSSKLEFLNEKRSSAVQMLKLAEKERDNLENVKNEAEAYMLKELSLLKWQEKATKLASDDAASHVIKLQEKVSNLEENLMTEREKIQQNSTTLKELEAVYNKYLKRQEELDTDMRTCKEQFKEFERHDVKYREDFKHMKQKIKKLEDKLVKDSAKIDDLVTDNEKSSSLIPKLEEEIPRLQQLLLEEEKILEEIKTSSRDETEKYRSELTEVRAELEPWESQLIKHKGALDVACAESKLLREKHDAAQKAVEDAQHQIDEILEKIKNKKQYIAEIEIKIEKMKVEALEAHKLEQECIKEQESLISLEQAARQKVTEVLSVLESEKNHGSVLKAILQAKESKEIEGIYGRLGDLGAIDAKYDIAVSTACPGLDYIVVETTAAAQACVELLRRKNLGVATFMILERQVDHLRRLKDKVKTPDSVPRLFDLVTVKDEKLKLAFFASLGNTVVAEDLNQATRIAYGRDQEFRRVVTLEGALFEKSGTMSGGGSRPLGGKMGTSIRESISGDDAANAEEELSQLVGQLNSLRQRISDCVKRYRGCEKAEAHLEMELAKTNKEVDSLNEHHRYVIKQLESLKVASKPKKDELNQLKELADVISAEQSELEKLVQCSSTLKERAAILQKKIENAGGELLKNQKSKVARIQADIDKTSTDINRHKVNIATGQKMVEKLTKGIEETKKEKEKLMQEKENMLTVFKEIEQKAFSVQENYKKTQELIDKHKFVLDETKAEYNKLKATMDELRAAEVDAEYKLQDARKLKKEWEMKIKASGKRLDDIQIELVKHMDLIKKDAVDTEKVQATLSDGSLQNACDIKRAMEMVTLLEAQLKDMNPNLDSISEYRKKVHLYNERVEELNASTQERDEMRKHYDGLKKRRLDEFMAGFNIISLKLKEMYQMITLGGDAELELVDSLDPFSEGVVFSVRPPKKSWKNIANLSGGEKTLSSLALIFALHHYKPTPLYNVSIVGHYVKDRTRDAQFIIISLRNNMFELADRLVGIYKTDNCTKSITINPGSFAYCGKAD</sequence>
<evidence type="ECO:0000256" key="6">
    <source>
        <dbReference type="ARBA" id="ARBA00022776"/>
    </source>
</evidence>
<evidence type="ECO:0000256" key="12">
    <source>
        <dbReference type="ARBA" id="ARBA00023306"/>
    </source>
</evidence>
<dbReference type="Pfam" id="PF06470">
    <property type="entry name" value="SMC_hinge"/>
    <property type="match status" value="1"/>
</dbReference>
<keyword evidence="7" id="KW-0067">ATP-binding</keyword>
<feature type="domain" description="SMC hinge" evidence="15">
    <location>
        <begin position="447"/>
        <end position="563"/>
    </location>
</feature>
<keyword evidence="12" id="KW-0131">Cell cycle</keyword>
<dbReference type="SUPFAM" id="SSF52540">
    <property type="entry name" value="P-loop containing nucleoside triphosphate hydrolases"/>
    <property type="match status" value="1"/>
</dbReference>
<dbReference type="EMBL" id="PYDT01000009">
    <property type="protein sequence ID" value="THU51500.1"/>
    <property type="molecule type" value="Genomic_DNA"/>
</dbReference>
<gene>
    <name evidence="16" type="ORF">C4D60_Mb06t31690</name>
</gene>
<feature type="coiled-coil region" evidence="13">
    <location>
        <begin position="108"/>
        <end position="265"/>
    </location>
</feature>
<comment type="subcellular location">
    <subcellularLocation>
        <location evidence="1">Nucleus</location>
    </subcellularLocation>
</comment>
<dbReference type="GO" id="GO:0016887">
    <property type="term" value="F:ATP hydrolysis activity"/>
    <property type="evidence" value="ECO:0007669"/>
    <property type="project" value="InterPro"/>
</dbReference>
<dbReference type="SMART" id="SM00968">
    <property type="entry name" value="SMC_hinge"/>
    <property type="match status" value="1"/>
</dbReference>
<evidence type="ECO:0000313" key="16">
    <source>
        <dbReference type="EMBL" id="THU51500.1"/>
    </source>
</evidence>
<feature type="region of interest" description="Disordered" evidence="14">
    <location>
        <begin position="1"/>
        <end position="23"/>
    </location>
</feature>
<name>A0A4S8IS36_MUSBA</name>
<feature type="coiled-coil region" evidence="13">
    <location>
        <begin position="612"/>
        <end position="709"/>
    </location>
</feature>
<dbReference type="GO" id="GO:0005634">
    <property type="term" value="C:nucleus"/>
    <property type="evidence" value="ECO:0007669"/>
    <property type="project" value="UniProtKB-SubCell"/>
</dbReference>
<dbReference type="Pfam" id="PF02463">
    <property type="entry name" value="SMC_N"/>
    <property type="match status" value="2"/>
</dbReference>
<evidence type="ECO:0000256" key="9">
    <source>
        <dbReference type="ARBA" id="ARBA00023067"/>
    </source>
</evidence>